<dbReference type="InterPro" id="IPR018865">
    <property type="entry name" value="STK19-like"/>
</dbReference>
<proteinExistence type="inferred from homology"/>
<keyword evidence="4" id="KW-1185">Reference proteome</keyword>
<dbReference type="Proteomes" id="UP000019376">
    <property type="component" value="Unassembled WGS sequence"/>
</dbReference>
<protein>
    <recommendedName>
        <fullName evidence="5">Serine-threonine protein kinase 19</fullName>
    </recommendedName>
</protein>
<dbReference type="AlphaFoldDB" id="S7ZB99"/>
<gene>
    <name evidence="3" type="ORF">PDE_00892</name>
</gene>
<dbReference type="OrthoDB" id="3980126at2759"/>
<dbReference type="PANTHER" id="PTHR15243">
    <property type="entry name" value="SERINE/THREONINE-PROTEIN KINASE 19"/>
    <property type="match status" value="1"/>
</dbReference>
<dbReference type="EMBL" id="KB644408">
    <property type="protein sequence ID" value="EPS25956.1"/>
    <property type="molecule type" value="Genomic_DNA"/>
</dbReference>
<comment type="similarity">
    <text evidence="1">Belongs to the STK19 family.</text>
</comment>
<dbReference type="eggNOG" id="ENOG502S7IU">
    <property type="taxonomic scope" value="Eukaryota"/>
</dbReference>
<dbReference type="HOGENOM" id="CLU_036328_0_0_1"/>
<dbReference type="PANTHER" id="PTHR15243:SF0">
    <property type="entry name" value="SERINE_THREONINE-PROTEIN KINASE 19"/>
    <property type="match status" value="1"/>
</dbReference>
<sequence length="379" mass="41207">MTLRLTSAPVAGVKKRKSTPKSRDSPFSGHGRKPNSPAAKAVKAAAEDLVDDDPLPDKGRSHYISETAEVRDVVAAIRSIRARMFDELPPQRAGMNSTRIAEVLNLRRSLPPLASVAHIHTLLNAPTQVEREIVELLQAGRIRRLMIPGRGNDAAGLGDCLVLAEEWEEMIRGNTALSDELKDKFLDILSRLGSSSALSQSIFTPDEYRVLVRAGFLVSSSTYTQASLNVASLPNLPPAVIASASRKGPAHASDHDRAVQTDVQARAATLFLSLPNTGTYLRLLGAGRAHLMTLLRRSPCSEAPLTLLQDRWDGAIETEKSFHLAKRARGEFAGILPGRTKKWKDLYGMQFRWALEEALGAGLVEIFETGSVGPGIRCL</sequence>
<evidence type="ECO:0008006" key="5">
    <source>
        <dbReference type="Google" id="ProtNLM"/>
    </source>
</evidence>
<reference evidence="3 4" key="1">
    <citation type="journal article" date="2013" name="PLoS ONE">
        <title>Genomic and secretomic analyses reveal unique features of the lignocellulolytic enzyme system of Penicillium decumbens.</title>
        <authorList>
            <person name="Liu G."/>
            <person name="Zhang L."/>
            <person name="Wei X."/>
            <person name="Zou G."/>
            <person name="Qin Y."/>
            <person name="Ma L."/>
            <person name="Li J."/>
            <person name="Zheng H."/>
            <person name="Wang S."/>
            <person name="Wang C."/>
            <person name="Xun L."/>
            <person name="Zhao G.-P."/>
            <person name="Zhou Z."/>
            <person name="Qu Y."/>
        </authorList>
    </citation>
    <scope>NUCLEOTIDE SEQUENCE [LARGE SCALE GENOMIC DNA]</scope>
    <source>
        <strain evidence="4">114-2 / CGMCC 5302</strain>
    </source>
</reference>
<dbReference type="PhylomeDB" id="S7ZB99"/>
<evidence type="ECO:0000256" key="1">
    <source>
        <dbReference type="ARBA" id="ARBA00093458"/>
    </source>
</evidence>
<dbReference type="GO" id="GO:0046579">
    <property type="term" value="P:positive regulation of Ras protein signal transduction"/>
    <property type="evidence" value="ECO:0007669"/>
    <property type="project" value="TreeGrafter"/>
</dbReference>
<evidence type="ECO:0000313" key="3">
    <source>
        <dbReference type="EMBL" id="EPS25956.1"/>
    </source>
</evidence>
<accession>S7ZB99</accession>
<feature type="region of interest" description="Disordered" evidence="2">
    <location>
        <begin position="1"/>
        <end position="60"/>
    </location>
</feature>
<dbReference type="Pfam" id="PF10494">
    <property type="entry name" value="Stk19"/>
    <property type="match status" value="1"/>
</dbReference>
<name>S7ZB99_PENO1</name>
<evidence type="ECO:0000256" key="2">
    <source>
        <dbReference type="SAM" id="MobiDB-lite"/>
    </source>
</evidence>
<evidence type="ECO:0000313" key="4">
    <source>
        <dbReference type="Proteomes" id="UP000019376"/>
    </source>
</evidence>
<organism evidence="3 4">
    <name type="scientific">Penicillium oxalicum (strain 114-2 / CGMCC 5302)</name>
    <name type="common">Penicillium decumbens</name>
    <dbReference type="NCBI Taxonomy" id="933388"/>
    <lineage>
        <taxon>Eukaryota</taxon>
        <taxon>Fungi</taxon>
        <taxon>Dikarya</taxon>
        <taxon>Ascomycota</taxon>
        <taxon>Pezizomycotina</taxon>
        <taxon>Eurotiomycetes</taxon>
        <taxon>Eurotiomycetidae</taxon>
        <taxon>Eurotiales</taxon>
        <taxon>Aspergillaceae</taxon>
        <taxon>Penicillium</taxon>
    </lineage>
</organism>